<comment type="caution">
    <text evidence="1">The sequence shown here is derived from an EMBL/GenBank/DDBJ whole genome shotgun (WGS) entry which is preliminary data.</text>
</comment>
<organism evidence="1 2">
    <name type="scientific">Actinomyces graevenitzii C83</name>
    <dbReference type="NCBI Taxonomy" id="435830"/>
    <lineage>
        <taxon>Bacteria</taxon>
        <taxon>Bacillati</taxon>
        <taxon>Actinomycetota</taxon>
        <taxon>Actinomycetes</taxon>
        <taxon>Actinomycetales</taxon>
        <taxon>Actinomycetaceae</taxon>
        <taxon>Actinomyces</taxon>
    </lineage>
</organism>
<dbReference type="RefSeq" id="WP_005987465.1">
    <property type="nucleotide sequence ID" value="NZ_JH470339.1"/>
</dbReference>
<dbReference type="OrthoDB" id="9796523at2"/>
<dbReference type="EMBL" id="ACRN01000015">
    <property type="protein sequence ID" value="EHM87287.1"/>
    <property type="molecule type" value="Genomic_DNA"/>
</dbReference>
<evidence type="ECO:0000313" key="2">
    <source>
        <dbReference type="Proteomes" id="UP000003822"/>
    </source>
</evidence>
<evidence type="ECO:0008006" key="3">
    <source>
        <dbReference type="Google" id="ProtNLM"/>
    </source>
</evidence>
<proteinExistence type="predicted"/>
<reference evidence="1 2" key="1">
    <citation type="submission" date="2011-10" db="EMBL/GenBank/DDBJ databases">
        <title>The Genome Sequence of Actinomyces graevenitzii C83.</title>
        <authorList>
            <consortium name="The Broad Institute Genome Sequencing Platform"/>
            <consortium name="The Broad Institute Genome Sequencing Center for Infectious Disease"/>
            <person name="Earl A."/>
            <person name="Ward D."/>
            <person name="Feldgarden M."/>
            <person name="Gevers D."/>
            <person name="Sibley C.D."/>
            <person name="Field T.R."/>
            <person name="Grinwis M."/>
            <person name="Eshaghurshan C.S."/>
            <person name="Surette M.G."/>
            <person name="Young S.K."/>
            <person name="Zeng Q."/>
            <person name="Gargeya S."/>
            <person name="Fitzgerald M."/>
            <person name="Haas B."/>
            <person name="Abouelleil A."/>
            <person name="Alvarado L."/>
            <person name="Arachchi H.M."/>
            <person name="Berlin A."/>
            <person name="Brown A."/>
            <person name="Chapman S.B."/>
            <person name="Chen Z."/>
            <person name="Dunbar C."/>
            <person name="Freedman E."/>
            <person name="Gearin G."/>
            <person name="Goldberg J."/>
            <person name="Griggs A."/>
            <person name="Gujja S."/>
            <person name="Heiman D."/>
            <person name="Howarth C."/>
            <person name="Larson L."/>
            <person name="Lui A."/>
            <person name="MacDonald P.J.P."/>
            <person name="Montmayeur A."/>
            <person name="Murphy C."/>
            <person name="Neiman D."/>
            <person name="Pearson M."/>
            <person name="Priest M."/>
            <person name="Roberts A."/>
            <person name="Saif S."/>
            <person name="Shea T."/>
            <person name="Shenoy N."/>
            <person name="Sisk P."/>
            <person name="Stolte C."/>
            <person name="Sykes S."/>
            <person name="Wortman J."/>
            <person name="Nusbaum C."/>
            <person name="Birren B."/>
        </authorList>
    </citation>
    <scope>NUCLEOTIDE SEQUENCE [LARGE SCALE GENOMIC DNA]</scope>
    <source>
        <strain evidence="1 2">C83</strain>
    </source>
</reference>
<gene>
    <name evidence="1" type="ORF">HMPREF0045_01666</name>
</gene>
<dbReference type="STRING" id="435830.HMPREF0045_01666"/>
<dbReference type="Proteomes" id="UP000003822">
    <property type="component" value="Unassembled WGS sequence"/>
</dbReference>
<dbReference type="HOGENOM" id="CLU_1529397_0_0_11"/>
<dbReference type="eggNOG" id="ENOG5031HVN">
    <property type="taxonomic scope" value="Bacteria"/>
</dbReference>
<keyword evidence="2" id="KW-1185">Reference proteome</keyword>
<evidence type="ECO:0000313" key="1">
    <source>
        <dbReference type="EMBL" id="EHM87287.1"/>
    </source>
</evidence>
<dbReference type="Pfam" id="PF13707">
    <property type="entry name" value="RloB"/>
    <property type="match status" value="1"/>
</dbReference>
<sequence length="215" mass="25004">MAKRKPPSRKRTRGDRQRFEGKSLKPLVLFAAEGETERKYLQSLRTSRYGDRIVFDIANTGDRSSLSKLLEKIRYEENKNGGDTKGAWIVCDRDQNELHKSKLEKWLENSDKHHAAVSHPCIEYWLLLHLCANPSSSTAQKTEKELEKNWRWGQYKKGCNISSELIEATDRAVSCARQRRSSLDIDADAWNSSQWTDLPELIDWLDELDPKEKKR</sequence>
<dbReference type="AlphaFoldDB" id="G9PHD8"/>
<protein>
    <recommendedName>
        <fullName evidence="3">RloB-like protein</fullName>
    </recommendedName>
</protein>
<accession>G9PHD8</accession>
<dbReference type="InterPro" id="IPR025591">
    <property type="entry name" value="RloB"/>
</dbReference>
<name>G9PHD8_9ACTO</name>